<evidence type="ECO:0000313" key="4">
    <source>
        <dbReference type="Proteomes" id="UP000636800"/>
    </source>
</evidence>
<dbReference type="Proteomes" id="UP000636800">
    <property type="component" value="Unassembled WGS sequence"/>
</dbReference>
<dbReference type="EMBL" id="JADCNL010000541">
    <property type="protein sequence ID" value="KAG0446841.1"/>
    <property type="molecule type" value="Genomic_DNA"/>
</dbReference>
<evidence type="ECO:0000313" key="3">
    <source>
        <dbReference type="EMBL" id="KAG0446841.1"/>
    </source>
</evidence>
<keyword evidence="4" id="KW-1185">Reference proteome</keyword>
<evidence type="ECO:0000256" key="1">
    <source>
        <dbReference type="SAM" id="MobiDB-lite"/>
    </source>
</evidence>
<comment type="caution">
    <text evidence="3">The sequence shown here is derived from an EMBL/GenBank/DDBJ whole genome shotgun (WGS) entry which is preliminary data.</text>
</comment>
<evidence type="ECO:0000313" key="5">
    <source>
        <dbReference type="Proteomes" id="UP000639772"/>
    </source>
</evidence>
<evidence type="ECO:0000313" key="2">
    <source>
        <dbReference type="EMBL" id="KAG0446767.1"/>
    </source>
</evidence>
<dbReference type="EMBL" id="JADCNM010000542">
    <property type="protein sequence ID" value="KAG0446767.1"/>
    <property type="molecule type" value="Genomic_DNA"/>
</dbReference>
<gene>
    <name evidence="3" type="ORF">HPP92_028654</name>
    <name evidence="2" type="ORF">HPP92_028661</name>
</gene>
<proteinExistence type="predicted"/>
<dbReference type="Proteomes" id="UP000639772">
    <property type="component" value="Unassembled WGS sequence"/>
</dbReference>
<sequence length="120" mass="13060">MGLSRHFRRRGRCLSRCGETSTKVKAWAMGSHSAVSIDAERYAIQPSHGLTLSLPKAISRIPTLCDHAMAISSYFSARQSTALEEIPQFPPQQQPSLSKENGDGLGFISTNGASSCYDDQ</sequence>
<feature type="region of interest" description="Disordered" evidence="1">
    <location>
        <begin position="88"/>
        <end position="120"/>
    </location>
</feature>
<accession>A0A835P527</accession>
<organism evidence="3 4">
    <name type="scientific">Vanilla planifolia</name>
    <name type="common">Vanilla</name>
    <dbReference type="NCBI Taxonomy" id="51239"/>
    <lineage>
        <taxon>Eukaryota</taxon>
        <taxon>Viridiplantae</taxon>
        <taxon>Streptophyta</taxon>
        <taxon>Embryophyta</taxon>
        <taxon>Tracheophyta</taxon>
        <taxon>Spermatophyta</taxon>
        <taxon>Magnoliopsida</taxon>
        <taxon>Liliopsida</taxon>
        <taxon>Asparagales</taxon>
        <taxon>Orchidaceae</taxon>
        <taxon>Vanilloideae</taxon>
        <taxon>Vanilleae</taxon>
        <taxon>Vanilla</taxon>
    </lineage>
</organism>
<reference evidence="4 5" key="1">
    <citation type="journal article" date="2020" name="Nat. Food">
        <title>A phased Vanilla planifolia genome enables genetic improvement of flavour and production.</title>
        <authorList>
            <person name="Hasing T."/>
            <person name="Tang H."/>
            <person name="Brym M."/>
            <person name="Khazi F."/>
            <person name="Huang T."/>
            <person name="Chambers A.H."/>
        </authorList>
    </citation>
    <scope>NUCLEOTIDE SEQUENCE [LARGE SCALE GENOMIC DNA]</scope>
    <source>
        <tissue evidence="3">Leaf</tissue>
    </source>
</reference>
<protein>
    <submittedName>
        <fullName evidence="3">Uncharacterized protein</fullName>
    </submittedName>
</protein>
<dbReference type="AlphaFoldDB" id="A0A835P527"/>
<name>A0A835P527_VANPL</name>